<accession>A0A9X3S4N5</accession>
<sequence length="518" mass="55374">MRRAFEHPLAPALGCALVCGIYLLAQPATADMAAHSYRAWLFQHEGLTVWNAQWYGGHHVLGYSLLFAPLAAAIGPAYVGVLSAVAAVLLFIPLARAAAPSDSAGAAAMWLLTAGVLSNVLIGRMPFLLGIALAVGAWSAARSKRRVLSGVLALAAMLASPVAGVFLMLGALAKLMADGRPAVATALWLGLPALAGGVGLYLLFPEGGTDRFTATAFWPMLVISGAGVALLAPGRRTLWAGGLLYLIVLVGAFVVPSPFGQNALRLGVLAGPSVLALAHRKRVPVFALAVVGVGLLYLQWLPAVRAVAEAHGDPSTRLAFQAEARDFLARVTKPGERVEVPMTVNHWEAADLAKVVPLARGWERQLDQKANPIFYDGKPMTAATYHAWLQENAVRWVALPNAPLDYSARAEAVVLERGAKFLKLKYESPRWRIWEVRGTDPPASNGAKLLAAGPNWFMLDASKTTVVRYRYTKYWSTTDACLSRADDGWTEVEPHNDGGVILVQAKFGLERGRQAKGC</sequence>
<feature type="transmembrane region" description="Helical" evidence="1">
    <location>
        <begin position="216"/>
        <end position="232"/>
    </location>
</feature>
<keyword evidence="1" id="KW-1133">Transmembrane helix</keyword>
<dbReference type="AlphaFoldDB" id="A0A9X3S4N5"/>
<evidence type="ECO:0000256" key="1">
    <source>
        <dbReference type="SAM" id="Phobius"/>
    </source>
</evidence>
<reference evidence="2" key="1">
    <citation type="submission" date="2022-10" db="EMBL/GenBank/DDBJ databases">
        <title>The WGS of Solirubrobacter ginsenosidimutans DSM 21036.</title>
        <authorList>
            <person name="Jiang Z."/>
        </authorList>
    </citation>
    <scope>NUCLEOTIDE SEQUENCE</scope>
    <source>
        <strain evidence="2">DSM 21036</strain>
    </source>
</reference>
<dbReference type="Proteomes" id="UP001149140">
    <property type="component" value="Unassembled WGS sequence"/>
</dbReference>
<proteinExistence type="predicted"/>
<keyword evidence="1" id="KW-0812">Transmembrane</keyword>
<keyword evidence="3" id="KW-1185">Reference proteome</keyword>
<comment type="caution">
    <text evidence="2">The sequence shown here is derived from an EMBL/GenBank/DDBJ whole genome shotgun (WGS) entry which is preliminary data.</text>
</comment>
<feature type="transmembrane region" description="Helical" evidence="1">
    <location>
        <begin position="185"/>
        <end position="204"/>
    </location>
</feature>
<evidence type="ECO:0000313" key="2">
    <source>
        <dbReference type="EMBL" id="MDA0164657.1"/>
    </source>
</evidence>
<dbReference type="EMBL" id="JAPDOD010000036">
    <property type="protein sequence ID" value="MDA0164657.1"/>
    <property type="molecule type" value="Genomic_DNA"/>
</dbReference>
<feature type="transmembrane region" description="Helical" evidence="1">
    <location>
        <begin position="77"/>
        <end position="95"/>
    </location>
</feature>
<protein>
    <submittedName>
        <fullName evidence="2">Uncharacterized protein</fullName>
    </submittedName>
</protein>
<dbReference type="RefSeq" id="WP_270043909.1">
    <property type="nucleotide sequence ID" value="NZ_JAPDOD010000036.1"/>
</dbReference>
<feature type="transmembrane region" description="Helical" evidence="1">
    <location>
        <begin position="107"/>
        <end position="135"/>
    </location>
</feature>
<organism evidence="2 3">
    <name type="scientific">Solirubrobacter ginsenosidimutans</name>
    <dbReference type="NCBI Taxonomy" id="490573"/>
    <lineage>
        <taxon>Bacteria</taxon>
        <taxon>Bacillati</taxon>
        <taxon>Actinomycetota</taxon>
        <taxon>Thermoleophilia</taxon>
        <taxon>Solirubrobacterales</taxon>
        <taxon>Solirubrobacteraceae</taxon>
        <taxon>Solirubrobacter</taxon>
    </lineage>
</organism>
<feature type="transmembrane region" description="Helical" evidence="1">
    <location>
        <begin position="147"/>
        <end position="173"/>
    </location>
</feature>
<evidence type="ECO:0000313" key="3">
    <source>
        <dbReference type="Proteomes" id="UP001149140"/>
    </source>
</evidence>
<keyword evidence="1" id="KW-0472">Membrane</keyword>
<name>A0A9X3S4N5_9ACTN</name>
<gene>
    <name evidence="2" type="ORF">OM076_30600</name>
</gene>
<feature type="transmembrane region" description="Helical" evidence="1">
    <location>
        <begin position="238"/>
        <end position="255"/>
    </location>
</feature>